<keyword evidence="2" id="KW-1185">Reference proteome</keyword>
<evidence type="ECO:0000313" key="1">
    <source>
        <dbReference type="EMBL" id="VEL22710.1"/>
    </source>
</evidence>
<reference evidence="1" key="1">
    <citation type="submission" date="2018-11" db="EMBL/GenBank/DDBJ databases">
        <authorList>
            <consortium name="Pathogen Informatics"/>
        </authorList>
    </citation>
    <scope>NUCLEOTIDE SEQUENCE</scope>
</reference>
<name>A0A3S5CN85_9PLAT</name>
<protein>
    <submittedName>
        <fullName evidence="1">Uncharacterized protein</fullName>
    </submittedName>
</protein>
<dbReference type="Proteomes" id="UP000784294">
    <property type="component" value="Unassembled WGS sequence"/>
</dbReference>
<gene>
    <name evidence="1" type="ORF">PXEA_LOCUS16150</name>
</gene>
<dbReference type="AlphaFoldDB" id="A0A3S5CN85"/>
<sequence>MGGGQSDQFSLPPLLNHLGICTSTPYSALRRGLNRVCLNIPDGWRSGDVPSRNQIRDKTELTCTTCAGIR</sequence>
<dbReference type="EMBL" id="CAAALY010057996">
    <property type="protein sequence ID" value="VEL22710.1"/>
    <property type="molecule type" value="Genomic_DNA"/>
</dbReference>
<accession>A0A3S5CN85</accession>
<organism evidence="1 2">
    <name type="scientific">Protopolystoma xenopodis</name>
    <dbReference type="NCBI Taxonomy" id="117903"/>
    <lineage>
        <taxon>Eukaryota</taxon>
        <taxon>Metazoa</taxon>
        <taxon>Spiralia</taxon>
        <taxon>Lophotrochozoa</taxon>
        <taxon>Platyhelminthes</taxon>
        <taxon>Monogenea</taxon>
        <taxon>Polyopisthocotylea</taxon>
        <taxon>Polystomatidea</taxon>
        <taxon>Polystomatidae</taxon>
        <taxon>Protopolystoma</taxon>
    </lineage>
</organism>
<comment type="caution">
    <text evidence="1">The sequence shown here is derived from an EMBL/GenBank/DDBJ whole genome shotgun (WGS) entry which is preliminary data.</text>
</comment>
<proteinExistence type="predicted"/>
<evidence type="ECO:0000313" key="2">
    <source>
        <dbReference type="Proteomes" id="UP000784294"/>
    </source>
</evidence>